<dbReference type="InterPro" id="IPR050238">
    <property type="entry name" value="DNA_Rep/Repair_Clamp_Loader"/>
</dbReference>
<dbReference type="EMBL" id="CP136864">
    <property type="protein sequence ID" value="WOJ94160.1"/>
    <property type="molecule type" value="Genomic_DNA"/>
</dbReference>
<keyword evidence="2" id="KW-0239">DNA-directed DNA polymerase</keyword>
<dbReference type="PANTHER" id="PTHR11669">
    <property type="entry name" value="REPLICATION FACTOR C / DNA POLYMERASE III GAMMA-TAU SUBUNIT"/>
    <property type="match status" value="1"/>
</dbReference>
<evidence type="ECO:0000256" key="1">
    <source>
        <dbReference type="ARBA" id="ARBA00012417"/>
    </source>
</evidence>
<proteinExistence type="predicted"/>
<gene>
    <name evidence="4" type="ORF">R0135_03080</name>
</gene>
<evidence type="ECO:0000256" key="2">
    <source>
        <dbReference type="ARBA" id="ARBA00022932"/>
    </source>
</evidence>
<dbReference type="EC" id="2.7.7.7" evidence="1"/>
<name>A0ABZ0I4Q6_9GAMM</name>
<dbReference type="InterPro" id="IPR027417">
    <property type="entry name" value="P-loop_NTPase"/>
</dbReference>
<dbReference type="Proteomes" id="UP001626537">
    <property type="component" value="Chromosome"/>
</dbReference>
<accession>A0ABZ0I4Q6</accession>
<reference evidence="4 5" key="1">
    <citation type="submission" date="2023-10" db="EMBL/GenBank/DDBJ databases">
        <title>Two novel species belonging to the OM43/NOR5 clade.</title>
        <authorList>
            <person name="Park M."/>
        </authorList>
    </citation>
    <scope>NUCLEOTIDE SEQUENCE [LARGE SCALE GENOMIC DNA]</scope>
    <source>
        <strain evidence="4 5">IMCC43200</strain>
    </source>
</reference>
<comment type="catalytic activity">
    <reaction evidence="3">
        <text>DNA(n) + a 2'-deoxyribonucleoside 5'-triphosphate = DNA(n+1) + diphosphate</text>
        <dbReference type="Rhea" id="RHEA:22508"/>
        <dbReference type="Rhea" id="RHEA-COMP:17339"/>
        <dbReference type="Rhea" id="RHEA-COMP:17340"/>
        <dbReference type="ChEBI" id="CHEBI:33019"/>
        <dbReference type="ChEBI" id="CHEBI:61560"/>
        <dbReference type="ChEBI" id="CHEBI:173112"/>
        <dbReference type="EC" id="2.7.7.7"/>
    </reaction>
</comment>
<protein>
    <recommendedName>
        <fullName evidence="1">DNA-directed DNA polymerase</fullName>
        <ecNumber evidence="1">2.7.7.7</ecNumber>
    </recommendedName>
</protein>
<evidence type="ECO:0000313" key="4">
    <source>
        <dbReference type="EMBL" id="WOJ94160.1"/>
    </source>
</evidence>
<dbReference type="Gene3D" id="3.40.50.300">
    <property type="entry name" value="P-loop containing nucleotide triphosphate hydrolases"/>
    <property type="match status" value="1"/>
</dbReference>
<dbReference type="Pfam" id="PF13177">
    <property type="entry name" value="DNA_pol3_delta2"/>
    <property type="match status" value="1"/>
</dbReference>
<dbReference type="GO" id="GO:0003887">
    <property type="term" value="F:DNA-directed DNA polymerase activity"/>
    <property type="evidence" value="ECO:0007669"/>
    <property type="project" value="UniProtKB-EC"/>
</dbReference>
<keyword evidence="4" id="KW-0808">Transferase</keyword>
<keyword evidence="5" id="KW-1185">Reference proteome</keyword>
<sequence length="328" mass="35418">MLELPPLIIPPAQSRCLPWHTEIWSSLTTQYANGRLPHAMLLEGQPGTGRNRLALSLARHLLCSERGCDGNCGNCKTCTLSASGAHPDLLTVVPVETGKAIGIDAVREVIRFAAGTPTLGRSKVMLISPAESLTQAAFNAFLKCLEEPSSETFIILVCASGYPLPATIRSRCQRWQLPSPSMLHSREWLLDALDGETSSSQPIDEMLELCAGRPLDAMEKLQSDESDALIGLYSTAKAILTDGRPSPALEQAVAKVQPDSALDVLESNLQGWLRELPAGKLRSGEAQRGFAALETIAGLRAAKRSGTNPNVDLLRFSATSVINRLWDR</sequence>
<evidence type="ECO:0000256" key="3">
    <source>
        <dbReference type="ARBA" id="ARBA00049244"/>
    </source>
</evidence>
<dbReference type="PANTHER" id="PTHR11669:SF8">
    <property type="entry name" value="DNA POLYMERASE III SUBUNIT DELTA"/>
    <property type="match status" value="1"/>
</dbReference>
<evidence type="ECO:0000313" key="5">
    <source>
        <dbReference type="Proteomes" id="UP001626537"/>
    </source>
</evidence>
<keyword evidence="4" id="KW-0548">Nucleotidyltransferase</keyword>
<organism evidence="4 5">
    <name type="scientific">Congregibacter variabilis</name>
    <dbReference type="NCBI Taxonomy" id="3081200"/>
    <lineage>
        <taxon>Bacteria</taxon>
        <taxon>Pseudomonadati</taxon>
        <taxon>Pseudomonadota</taxon>
        <taxon>Gammaproteobacteria</taxon>
        <taxon>Cellvibrionales</taxon>
        <taxon>Halieaceae</taxon>
        <taxon>Congregibacter</taxon>
    </lineage>
</organism>
<dbReference type="RefSeq" id="WP_407348798.1">
    <property type="nucleotide sequence ID" value="NZ_CP136864.1"/>
</dbReference>
<dbReference type="SUPFAM" id="SSF52540">
    <property type="entry name" value="P-loop containing nucleoside triphosphate hydrolases"/>
    <property type="match status" value="1"/>
</dbReference>